<keyword evidence="1" id="KW-0732">Signal</keyword>
<gene>
    <name evidence="2" type="ORF">EWE75_02550</name>
</gene>
<dbReference type="EMBL" id="SGIS01000002">
    <property type="protein sequence ID" value="RZF66267.1"/>
    <property type="molecule type" value="Genomic_DNA"/>
</dbReference>
<evidence type="ECO:0000313" key="3">
    <source>
        <dbReference type="Proteomes" id="UP000292085"/>
    </source>
</evidence>
<accession>A0A4Q6Y942</accession>
<name>A0A4Q6Y942_9SPHN</name>
<keyword evidence="3" id="KW-1185">Reference proteome</keyword>
<dbReference type="Proteomes" id="UP000292085">
    <property type="component" value="Unassembled WGS sequence"/>
</dbReference>
<reference evidence="2 3" key="1">
    <citation type="submission" date="2019-02" db="EMBL/GenBank/DDBJ databases">
        <authorList>
            <person name="Li Y."/>
        </authorList>
    </citation>
    <scope>NUCLEOTIDE SEQUENCE [LARGE SCALE GENOMIC DNA]</scope>
    <source>
        <strain evidence="2 3">3-7</strain>
    </source>
</reference>
<organism evidence="2 3">
    <name type="scientific">Sphingomonas populi</name>
    <dbReference type="NCBI Taxonomy" id="2484750"/>
    <lineage>
        <taxon>Bacteria</taxon>
        <taxon>Pseudomonadati</taxon>
        <taxon>Pseudomonadota</taxon>
        <taxon>Alphaproteobacteria</taxon>
        <taxon>Sphingomonadales</taxon>
        <taxon>Sphingomonadaceae</taxon>
        <taxon>Sphingomonas</taxon>
    </lineage>
</organism>
<dbReference type="OrthoDB" id="7183137at2"/>
<protein>
    <submittedName>
        <fullName evidence="2">Uncharacterized protein</fullName>
    </submittedName>
</protein>
<evidence type="ECO:0000256" key="1">
    <source>
        <dbReference type="SAM" id="SignalP"/>
    </source>
</evidence>
<proteinExistence type="predicted"/>
<dbReference type="AlphaFoldDB" id="A0A4Q6Y942"/>
<dbReference type="RefSeq" id="WP_130155113.1">
    <property type="nucleotide sequence ID" value="NZ_SGIS01000002.1"/>
</dbReference>
<comment type="caution">
    <text evidence="2">The sequence shown here is derived from an EMBL/GenBank/DDBJ whole genome shotgun (WGS) entry which is preliminary data.</text>
</comment>
<feature type="chain" id="PRO_5020843372" evidence="1">
    <location>
        <begin position="25"/>
        <end position="303"/>
    </location>
</feature>
<sequence>MPHYRHIAASALVLCGLAPAQAMAAPWWYVAHGADRAVFIDAGSIEREKGMMVFTSKMVIRKPGDPVAMTVSYMKADCAKRRLGWVGVQRFGHDEAVIDTSTRRDAEMADASADALGAPQLAFVCSEGRASEAPGAFELTVDDAAFTEAVLRDPSETVRAVHDRMAGDASVPVVRSTAPPPATFGQVQTVKLGEPLVPPRDYAKGTQVPNPKLYDANEVGTIYDIAYQGIKDGQIQFEVRGYSIDDLVHPGSGQTETADPRETTRKVRDLRIAIKAALPDQITYTVAVEKAGAEPQSCPPGGC</sequence>
<feature type="signal peptide" evidence="1">
    <location>
        <begin position="1"/>
        <end position="24"/>
    </location>
</feature>
<evidence type="ECO:0000313" key="2">
    <source>
        <dbReference type="EMBL" id="RZF66267.1"/>
    </source>
</evidence>